<dbReference type="AlphaFoldDB" id="A0A1F6WXM4"/>
<reference evidence="2 3" key="1">
    <citation type="journal article" date="2016" name="Nat. Commun.">
        <title>Thousands of microbial genomes shed light on interconnected biogeochemical processes in an aquifer system.</title>
        <authorList>
            <person name="Anantharaman K."/>
            <person name="Brown C.T."/>
            <person name="Hug L.A."/>
            <person name="Sharon I."/>
            <person name="Castelle C.J."/>
            <person name="Probst A.J."/>
            <person name="Thomas B.C."/>
            <person name="Singh A."/>
            <person name="Wilkins M.J."/>
            <person name="Karaoz U."/>
            <person name="Brodie E.L."/>
            <person name="Williams K.H."/>
            <person name="Hubbard S.S."/>
            <person name="Banfield J.F."/>
        </authorList>
    </citation>
    <scope>NUCLEOTIDE SEQUENCE [LARGE SCALE GENOMIC DNA]</scope>
</reference>
<feature type="transmembrane region" description="Helical" evidence="1">
    <location>
        <begin position="34"/>
        <end position="55"/>
    </location>
</feature>
<name>A0A1F6WXM4_9BACT</name>
<keyword evidence="1" id="KW-0812">Transmembrane</keyword>
<dbReference type="EMBL" id="MFUY01000001">
    <property type="protein sequence ID" value="OGI86613.1"/>
    <property type="molecule type" value="Genomic_DNA"/>
</dbReference>
<sequence>MDPETRKLLERTSELAEENNKILRSMRRSQRISSIIRFVYWAFIIGSAVGAYYFIQPYLTQVIDIYSSISDTQQKLNSEGSIGDLLKKFQN</sequence>
<accession>A0A1F6WXM4</accession>
<organism evidence="2 3">
    <name type="scientific">Candidatus Nomurabacteria bacterium RIFCSPLOWO2_01_FULL_41_12</name>
    <dbReference type="NCBI Taxonomy" id="1801774"/>
    <lineage>
        <taxon>Bacteria</taxon>
        <taxon>Candidatus Nomuraibacteriota</taxon>
    </lineage>
</organism>
<evidence type="ECO:0000256" key="1">
    <source>
        <dbReference type="SAM" id="Phobius"/>
    </source>
</evidence>
<evidence type="ECO:0000313" key="2">
    <source>
        <dbReference type="EMBL" id="OGI86613.1"/>
    </source>
</evidence>
<gene>
    <name evidence="2" type="ORF">A3A05_03470</name>
</gene>
<keyword evidence="1" id="KW-1133">Transmembrane helix</keyword>
<dbReference type="STRING" id="1801774.A3A05_03470"/>
<dbReference type="Proteomes" id="UP000176187">
    <property type="component" value="Unassembled WGS sequence"/>
</dbReference>
<keyword evidence="1" id="KW-0472">Membrane</keyword>
<comment type="caution">
    <text evidence="2">The sequence shown here is derived from an EMBL/GenBank/DDBJ whole genome shotgun (WGS) entry which is preliminary data.</text>
</comment>
<protein>
    <submittedName>
        <fullName evidence="2">Uncharacterized protein</fullName>
    </submittedName>
</protein>
<evidence type="ECO:0000313" key="3">
    <source>
        <dbReference type="Proteomes" id="UP000176187"/>
    </source>
</evidence>
<proteinExistence type="predicted"/>